<name>A0A1G4BBP9_9PEZI</name>
<reference evidence="2 3" key="1">
    <citation type="submission" date="2016-09" db="EMBL/GenBank/DDBJ databases">
        <authorList>
            <person name="Capua I."/>
            <person name="De Benedictis P."/>
            <person name="Joannis T."/>
            <person name="Lombin L.H."/>
            <person name="Cattoli G."/>
        </authorList>
    </citation>
    <scope>NUCLEOTIDE SEQUENCE [LARGE SCALE GENOMIC DNA]</scope>
    <source>
        <strain evidence="2 3">IMI 309357</strain>
    </source>
</reference>
<comment type="caution">
    <text evidence="2">The sequence shown here is derived from an EMBL/GenBank/DDBJ whole genome shotgun (WGS) entry which is preliminary data.</text>
</comment>
<evidence type="ECO:0000313" key="2">
    <source>
        <dbReference type="EMBL" id="OHE98801.1"/>
    </source>
</evidence>
<evidence type="ECO:0000313" key="3">
    <source>
        <dbReference type="Proteomes" id="UP000176998"/>
    </source>
</evidence>
<keyword evidence="3" id="KW-1185">Reference proteome</keyword>
<dbReference type="GeneID" id="34559042"/>
<evidence type="ECO:0000256" key="1">
    <source>
        <dbReference type="SAM" id="MobiDB-lite"/>
    </source>
</evidence>
<organism evidence="2 3">
    <name type="scientific">Colletotrichum orchidophilum</name>
    <dbReference type="NCBI Taxonomy" id="1209926"/>
    <lineage>
        <taxon>Eukaryota</taxon>
        <taxon>Fungi</taxon>
        <taxon>Dikarya</taxon>
        <taxon>Ascomycota</taxon>
        <taxon>Pezizomycotina</taxon>
        <taxon>Sordariomycetes</taxon>
        <taxon>Hypocreomycetidae</taxon>
        <taxon>Glomerellales</taxon>
        <taxon>Glomerellaceae</taxon>
        <taxon>Colletotrichum</taxon>
    </lineage>
</organism>
<proteinExistence type="predicted"/>
<accession>A0A1G4BBP9</accession>
<feature type="region of interest" description="Disordered" evidence="1">
    <location>
        <begin position="29"/>
        <end position="116"/>
    </location>
</feature>
<sequence length="116" mass="12264">MRPSSYVHVRCACNGCKARRNNDARMNARTIWGPFPPPNASYGWGSGSPGANSSSKSDSDSEHVANSYATRLRPRPCPPTVPVTPKKTPRKGAAKPPGTPGTPALNDYLTETPSGA</sequence>
<gene>
    <name evidence="2" type="ORF">CORC01_05890</name>
</gene>
<dbReference type="EMBL" id="MJBS01000042">
    <property type="protein sequence ID" value="OHE98801.1"/>
    <property type="molecule type" value="Genomic_DNA"/>
</dbReference>
<dbReference type="Proteomes" id="UP000176998">
    <property type="component" value="Unassembled WGS sequence"/>
</dbReference>
<dbReference type="RefSeq" id="XP_022475950.1">
    <property type="nucleotide sequence ID" value="XM_022617532.1"/>
</dbReference>
<dbReference type="AlphaFoldDB" id="A0A1G4BBP9"/>
<protein>
    <submittedName>
        <fullName evidence="2">Uncharacterized protein</fullName>
    </submittedName>
</protein>
<dbReference type="STRING" id="1209926.A0A1G4BBP9"/>